<protein>
    <submittedName>
        <fullName evidence="1">Uncharacterized protein</fullName>
    </submittedName>
</protein>
<evidence type="ECO:0000313" key="2">
    <source>
        <dbReference type="Proteomes" id="UP000887116"/>
    </source>
</evidence>
<keyword evidence="2" id="KW-1185">Reference proteome</keyword>
<proteinExistence type="predicted"/>
<organism evidence="1 2">
    <name type="scientific">Trichonephila clavata</name>
    <name type="common">Joro spider</name>
    <name type="synonym">Nephila clavata</name>
    <dbReference type="NCBI Taxonomy" id="2740835"/>
    <lineage>
        <taxon>Eukaryota</taxon>
        <taxon>Metazoa</taxon>
        <taxon>Ecdysozoa</taxon>
        <taxon>Arthropoda</taxon>
        <taxon>Chelicerata</taxon>
        <taxon>Arachnida</taxon>
        <taxon>Araneae</taxon>
        <taxon>Araneomorphae</taxon>
        <taxon>Entelegynae</taxon>
        <taxon>Araneoidea</taxon>
        <taxon>Nephilidae</taxon>
        <taxon>Trichonephila</taxon>
    </lineage>
</organism>
<dbReference type="AlphaFoldDB" id="A0A8X6JB87"/>
<reference evidence="1" key="1">
    <citation type="submission" date="2020-07" db="EMBL/GenBank/DDBJ databases">
        <title>Multicomponent nature underlies the extraordinary mechanical properties of spider dragline silk.</title>
        <authorList>
            <person name="Kono N."/>
            <person name="Nakamura H."/>
            <person name="Mori M."/>
            <person name="Yoshida Y."/>
            <person name="Ohtoshi R."/>
            <person name="Malay A.D."/>
            <person name="Moran D.A.P."/>
            <person name="Tomita M."/>
            <person name="Numata K."/>
            <person name="Arakawa K."/>
        </authorList>
    </citation>
    <scope>NUCLEOTIDE SEQUENCE</scope>
</reference>
<dbReference type="Proteomes" id="UP000887116">
    <property type="component" value="Unassembled WGS sequence"/>
</dbReference>
<sequence>CQHFLVKWWEVTNPTAKKMETTKRFNAAGVQALVGAWMKMEKETTEPWSLVHHLK</sequence>
<feature type="non-terminal residue" evidence="1">
    <location>
        <position position="1"/>
    </location>
</feature>
<dbReference type="EMBL" id="BMAO01019124">
    <property type="protein sequence ID" value="GFR28530.1"/>
    <property type="molecule type" value="Genomic_DNA"/>
</dbReference>
<name>A0A8X6JB87_TRICU</name>
<evidence type="ECO:0000313" key="1">
    <source>
        <dbReference type="EMBL" id="GFR28530.1"/>
    </source>
</evidence>
<accession>A0A8X6JB87</accession>
<comment type="caution">
    <text evidence="1">The sequence shown here is derived from an EMBL/GenBank/DDBJ whole genome shotgun (WGS) entry which is preliminary data.</text>
</comment>
<gene>
    <name evidence="1" type="ORF">TNCT_253701</name>
</gene>